<dbReference type="Pfam" id="PF14237">
    <property type="entry name" value="GYF_2"/>
    <property type="match status" value="1"/>
</dbReference>
<dbReference type="STRING" id="583355.Caka_2868"/>
<feature type="transmembrane region" description="Helical" evidence="1">
    <location>
        <begin position="159"/>
        <end position="179"/>
    </location>
</feature>
<dbReference type="eggNOG" id="COG4701">
    <property type="taxonomic scope" value="Bacteria"/>
</dbReference>
<dbReference type="Proteomes" id="UP000000925">
    <property type="component" value="Chromosome"/>
</dbReference>
<evidence type="ECO:0000313" key="3">
    <source>
        <dbReference type="EMBL" id="ADE55881.1"/>
    </source>
</evidence>
<evidence type="ECO:0000313" key="4">
    <source>
        <dbReference type="Proteomes" id="UP000000925"/>
    </source>
</evidence>
<feature type="transmembrane region" description="Helical" evidence="1">
    <location>
        <begin position="233"/>
        <end position="251"/>
    </location>
</feature>
<dbReference type="AlphaFoldDB" id="D5EQR7"/>
<reference evidence="3 4" key="1">
    <citation type="journal article" date="2010" name="Stand. Genomic Sci.">
        <title>Complete genome sequence of Coraliomargarita akajimensis type strain (04OKA010-24).</title>
        <authorList>
            <person name="Mavromatis K."/>
            <person name="Abt B."/>
            <person name="Brambilla E."/>
            <person name="Lapidus A."/>
            <person name="Copeland A."/>
            <person name="Deshpande S."/>
            <person name="Nolan M."/>
            <person name="Lucas S."/>
            <person name="Tice H."/>
            <person name="Cheng J.F."/>
            <person name="Han C."/>
            <person name="Detter J.C."/>
            <person name="Woyke T."/>
            <person name="Goodwin L."/>
            <person name="Pitluck S."/>
            <person name="Held B."/>
            <person name="Brettin T."/>
            <person name="Tapia R."/>
            <person name="Ivanova N."/>
            <person name="Mikhailova N."/>
            <person name="Pati A."/>
            <person name="Liolios K."/>
            <person name="Chen A."/>
            <person name="Palaniappan K."/>
            <person name="Land M."/>
            <person name="Hauser L."/>
            <person name="Chang Y.J."/>
            <person name="Jeffries C.D."/>
            <person name="Rohde M."/>
            <person name="Goker M."/>
            <person name="Bristow J."/>
            <person name="Eisen J.A."/>
            <person name="Markowitz V."/>
            <person name="Hugenholtz P."/>
            <person name="Klenk H.P."/>
            <person name="Kyrpides N.C."/>
        </authorList>
    </citation>
    <scope>NUCLEOTIDE SEQUENCE [LARGE SCALE GENOMIC DNA]</scope>
    <source>
        <strain evidence="4">DSM 45221 / IAM 15411 / JCM 23193 / KCTC 12865</strain>
    </source>
</reference>
<evidence type="ECO:0000256" key="1">
    <source>
        <dbReference type="SAM" id="Phobius"/>
    </source>
</evidence>
<dbReference type="InterPro" id="IPR025640">
    <property type="entry name" value="GYF_2"/>
</dbReference>
<dbReference type="KEGG" id="caa:Caka_2868"/>
<proteinExistence type="predicted"/>
<dbReference type="OrthoDB" id="190307at2"/>
<protein>
    <recommendedName>
        <fullName evidence="2">GYF domain-containing protein</fullName>
    </recommendedName>
</protein>
<sequence>MADYYIRTPDNAESRGPFDEPKLQTLAEAGQITENTLYFDETKEEWVPIALNEQLKDQVFPEIKKLELKVNPNAEKVNPAADDEDSGIEVDSMLAAAEGTTSETKHRKAKEKSANKAAAIATSGLGLIMLATSLVFIIPHMDVLNEYIQSKSYSGVLNFPFLIVGLFDFLMAIFLFLAVTEVFPLLRGRAMVGIGFGAYISWSIGSPELTAAWVAGGAGIFLATLVRSYPLMLLSLVLGIGGNGFLAYLALNGDLSGFFEGTMINVIPAR</sequence>
<evidence type="ECO:0000259" key="2">
    <source>
        <dbReference type="Pfam" id="PF14237"/>
    </source>
</evidence>
<feature type="transmembrane region" description="Helical" evidence="1">
    <location>
        <begin position="117"/>
        <end position="139"/>
    </location>
</feature>
<keyword evidence="1" id="KW-0812">Transmembrane</keyword>
<accession>D5EQR7</accession>
<feature type="domain" description="GYF" evidence="2">
    <location>
        <begin position="4"/>
        <end position="50"/>
    </location>
</feature>
<feature type="transmembrane region" description="Helical" evidence="1">
    <location>
        <begin position="210"/>
        <end position="226"/>
    </location>
</feature>
<keyword evidence="4" id="KW-1185">Reference proteome</keyword>
<keyword evidence="1" id="KW-0472">Membrane</keyword>
<dbReference type="RefSeq" id="WP_013044603.1">
    <property type="nucleotide sequence ID" value="NC_014008.1"/>
</dbReference>
<feature type="transmembrane region" description="Helical" evidence="1">
    <location>
        <begin position="186"/>
        <end position="204"/>
    </location>
</feature>
<name>D5EQR7_CORAD</name>
<gene>
    <name evidence="3" type="ordered locus">Caka_2868</name>
</gene>
<organism evidence="3 4">
    <name type="scientific">Coraliomargarita akajimensis (strain DSM 45221 / IAM 15411 / JCM 23193 / KCTC 12865 / 04OKA010-24)</name>
    <dbReference type="NCBI Taxonomy" id="583355"/>
    <lineage>
        <taxon>Bacteria</taxon>
        <taxon>Pseudomonadati</taxon>
        <taxon>Verrucomicrobiota</taxon>
        <taxon>Opitutia</taxon>
        <taxon>Puniceicoccales</taxon>
        <taxon>Coraliomargaritaceae</taxon>
        <taxon>Coraliomargarita</taxon>
    </lineage>
</organism>
<dbReference type="HOGENOM" id="CLU_086340_0_0_0"/>
<keyword evidence="1" id="KW-1133">Transmembrane helix</keyword>
<dbReference type="EMBL" id="CP001998">
    <property type="protein sequence ID" value="ADE55881.1"/>
    <property type="molecule type" value="Genomic_DNA"/>
</dbReference>